<dbReference type="AlphaFoldDB" id="A0A921LD15"/>
<dbReference type="InterPro" id="IPR011250">
    <property type="entry name" value="OMP/PagP_B-barrel"/>
</dbReference>
<accession>A0A921LD15</accession>
<comment type="caution">
    <text evidence="2">The sequence shown here is derived from an EMBL/GenBank/DDBJ whole genome shotgun (WGS) entry which is preliminary data.</text>
</comment>
<protein>
    <submittedName>
        <fullName evidence="2">Outer membrane beta-barrel protein</fullName>
    </submittedName>
</protein>
<evidence type="ECO:0000313" key="2">
    <source>
        <dbReference type="EMBL" id="HJF92693.1"/>
    </source>
</evidence>
<reference evidence="2" key="1">
    <citation type="journal article" date="2021" name="PeerJ">
        <title>Extensive microbial diversity within the chicken gut microbiome revealed by metagenomics and culture.</title>
        <authorList>
            <person name="Gilroy R."/>
            <person name="Ravi A."/>
            <person name="Getino M."/>
            <person name="Pursley I."/>
            <person name="Horton D.L."/>
            <person name="Alikhan N.F."/>
            <person name="Baker D."/>
            <person name="Gharbi K."/>
            <person name="Hall N."/>
            <person name="Watson M."/>
            <person name="Adriaenssens E.M."/>
            <person name="Foster-Nyarko E."/>
            <person name="Jarju S."/>
            <person name="Secka A."/>
            <person name="Antonio M."/>
            <person name="Oren A."/>
            <person name="Chaudhuri R.R."/>
            <person name="La Ragione R."/>
            <person name="Hildebrand F."/>
            <person name="Pallen M.J."/>
        </authorList>
    </citation>
    <scope>NUCLEOTIDE SEQUENCE</scope>
    <source>
        <strain evidence="2">CHK55-1828</strain>
    </source>
</reference>
<gene>
    <name evidence="2" type="ORF">K8W02_09965</name>
</gene>
<dbReference type="RefSeq" id="WP_276828477.1">
    <property type="nucleotide sequence ID" value="NZ_DYVX01000079.1"/>
</dbReference>
<proteinExistence type="predicted"/>
<organism evidence="2 3">
    <name type="scientific">Mediterranea massiliensis</name>
    <dbReference type="NCBI Taxonomy" id="1841865"/>
    <lineage>
        <taxon>Bacteria</taxon>
        <taxon>Pseudomonadati</taxon>
        <taxon>Bacteroidota</taxon>
        <taxon>Bacteroidia</taxon>
        <taxon>Bacteroidales</taxon>
        <taxon>Bacteroidaceae</taxon>
        <taxon>Mediterranea</taxon>
    </lineage>
</organism>
<feature type="signal peptide" evidence="1">
    <location>
        <begin position="1"/>
        <end position="18"/>
    </location>
</feature>
<dbReference type="SUPFAM" id="SSF56925">
    <property type="entry name" value="OMPA-like"/>
    <property type="match status" value="1"/>
</dbReference>
<evidence type="ECO:0000313" key="3">
    <source>
        <dbReference type="Proteomes" id="UP000717835"/>
    </source>
</evidence>
<sequence length="197" mass="21850">MKKLIFVFALLCFLQGNAQTSQLAVAERQVGRFEGEIGGGISFGADKLNFDKNKLGATFYTEARYNMQRVPLDVGVQVGGTIFHRESVNAGQLKFKTWNVMAVTDYNLQRHKKISFFAGIGLGYASLDHSAPITFDDSQPNWGGFSTGTKTGSFCFMPRIGVEVLHHLRVTIDYKFQEKANRHFGLTLGVVFGGGRR</sequence>
<keyword evidence="1" id="KW-0732">Signal</keyword>
<evidence type="ECO:0000256" key="1">
    <source>
        <dbReference type="SAM" id="SignalP"/>
    </source>
</evidence>
<dbReference type="EMBL" id="DYVX01000079">
    <property type="protein sequence ID" value="HJF92693.1"/>
    <property type="molecule type" value="Genomic_DNA"/>
</dbReference>
<feature type="chain" id="PRO_5037978982" evidence="1">
    <location>
        <begin position="19"/>
        <end position="197"/>
    </location>
</feature>
<reference evidence="2" key="2">
    <citation type="submission" date="2021-09" db="EMBL/GenBank/DDBJ databases">
        <authorList>
            <person name="Gilroy R."/>
        </authorList>
    </citation>
    <scope>NUCLEOTIDE SEQUENCE</scope>
    <source>
        <strain evidence="2">CHK55-1828</strain>
    </source>
</reference>
<dbReference type="Proteomes" id="UP000717835">
    <property type="component" value="Unassembled WGS sequence"/>
</dbReference>
<name>A0A921LD15_9BACT</name>
<dbReference type="Gene3D" id="2.40.160.20">
    <property type="match status" value="1"/>
</dbReference>